<accession>A0A291PAK3</accession>
<evidence type="ECO:0000256" key="2">
    <source>
        <dbReference type="ARBA" id="ARBA00022475"/>
    </source>
</evidence>
<dbReference type="InterPro" id="IPR001173">
    <property type="entry name" value="Glyco_trans_2-like"/>
</dbReference>
<gene>
    <name evidence="7" type="ORF">BEI_2937</name>
</gene>
<dbReference type="Pfam" id="PF00535">
    <property type="entry name" value="Glycos_transf_2"/>
    <property type="match status" value="1"/>
</dbReference>
<evidence type="ECO:0000256" key="4">
    <source>
        <dbReference type="ARBA" id="ARBA00022679"/>
    </source>
</evidence>
<organism evidence="7 8">
    <name type="scientific">Halomonas beimenensis</name>
    <dbReference type="NCBI Taxonomy" id="475662"/>
    <lineage>
        <taxon>Bacteria</taxon>
        <taxon>Pseudomonadati</taxon>
        <taxon>Pseudomonadota</taxon>
        <taxon>Gammaproteobacteria</taxon>
        <taxon>Oceanospirillales</taxon>
        <taxon>Halomonadaceae</taxon>
        <taxon>Halomonas</taxon>
    </lineage>
</organism>
<dbReference type="PANTHER" id="PTHR43646:SF2">
    <property type="entry name" value="GLYCOSYLTRANSFERASE 2-LIKE DOMAIN-CONTAINING PROTEIN"/>
    <property type="match status" value="1"/>
</dbReference>
<evidence type="ECO:0000259" key="6">
    <source>
        <dbReference type="Pfam" id="PF00535"/>
    </source>
</evidence>
<evidence type="ECO:0000256" key="3">
    <source>
        <dbReference type="ARBA" id="ARBA00022676"/>
    </source>
</evidence>
<evidence type="ECO:0000313" key="8">
    <source>
        <dbReference type="Proteomes" id="UP000219993"/>
    </source>
</evidence>
<keyword evidence="4 7" id="KW-0808">Transferase</keyword>
<keyword evidence="3" id="KW-0328">Glycosyltransferase</keyword>
<dbReference type="AlphaFoldDB" id="A0A291PAK3"/>
<comment type="subcellular location">
    <subcellularLocation>
        <location evidence="1">Cell membrane</location>
    </subcellularLocation>
</comment>
<dbReference type="KEGG" id="hbe:BEI_2937"/>
<dbReference type="InterPro" id="IPR026461">
    <property type="entry name" value="Trfase_2_rSAM/seldom_assoc"/>
</dbReference>
<evidence type="ECO:0000256" key="1">
    <source>
        <dbReference type="ARBA" id="ARBA00004236"/>
    </source>
</evidence>
<keyword evidence="5" id="KW-0472">Membrane</keyword>
<dbReference type="CDD" id="cd02522">
    <property type="entry name" value="GT_2_like_a"/>
    <property type="match status" value="1"/>
</dbReference>
<evidence type="ECO:0000313" key="7">
    <source>
        <dbReference type="EMBL" id="ATJ83924.1"/>
    </source>
</evidence>
<dbReference type="PANTHER" id="PTHR43646">
    <property type="entry name" value="GLYCOSYLTRANSFERASE"/>
    <property type="match status" value="1"/>
</dbReference>
<reference evidence="7 8" key="1">
    <citation type="journal article" date="2017" name="Sci. Rep.">
        <title>Revealing the Saline Adaptation Strategies of the Halophilic Bacterium Halomonas beimenensis through High-throughput Omics and Transposon Mutagenesis Approaches.</title>
        <authorList>
            <person name="Chen Y.H."/>
            <person name="Lin S.S."/>
            <person name="Shyu Y.T."/>
        </authorList>
    </citation>
    <scope>NUCLEOTIDE SEQUENCE [LARGE SCALE GENOMIC DNA]</scope>
    <source>
        <strain evidence="7 8">NTU-111</strain>
    </source>
</reference>
<keyword evidence="8" id="KW-1185">Reference proteome</keyword>
<dbReference type="SUPFAM" id="SSF53448">
    <property type="entry name" value="Nucleotide-diphospho-sugar transferases"/>
    <property type="match status" value="1"/>
</dbReference>
<dbReference type="InterPro" id="IPR029044">
    <property type="entry name" value="Nucleotide-diphossugar_trans"/>
</dbReference>
<sequence>MTTFSTQTGDLAIIVPTLNEAGGIDACLRALQPLRARGAELIVVDGGSCDATRTLAAPLASRLVIAEAGRARQMNAGARHSAARRLVFLHADTRLPPDAERCIAVALSGAHRWGRFDIRLSGRHPGLKVIGTAMNLRSRLTGIATGDQALFMTREAFDAVGGFPEQPLMEDIEMSRRLKRLSPPACLRERVESSGRRWERHGVWRTILLMWRLRWRYWRGAAPERLAEAYRDVR</sequence>
<dbReference type="NCBIfam" id="TIGR04283">
    <property type="entry name" value="glyco_like_mftF"/>
    <property type="match status" value="1"/>
</dbReference>
<feature type="domain" description="Glycosyltransferase 2-like" evidence="6">
    <location>
        <begin position="13"/>
        <end position="100"/>
    </location>
</feature>
<dbReference type="Proteomes" id="UP000219993">
    <property type="component" value="Chromosome"/>
</dbReference>
<dbReference type="OrthoDB" id="5291101at2"/>
<protein>
    <submittedName>
        <fullName evidence="7">Glycosyl transferase, family 2</fullName>
    </submittedName>
</protein>
<dbReference type="GO" id="GO:0005886">
    <property type="term" value="C:plasma membrane"/>
    <property type="evidence" value="ECO:0007669"/>
    <property type="project" value="UniProtKB-SubCell"/>
</dbReference>
<dbReference type="RefSeq" id="WP_097790185.1">
    <property type="nucleotide sequence ID" value="NZ_BAAADT010000066.1"/>
</dbReference>
<dbReference type="Gene3D" id="3.90.550.10">
    <property type="entry name" value="Spore Coat Polysaccharide Biosynthesis Protein SpsA, Chain A"/>
    <property type="match status" value="1"/>
</dbReference>
<keyword evidence="2" id="KW-1003">Cell membrane</keyword>
<evidence type="ECO:0000256" key="5">
    <source>
        <dbReference type="ARBA" id="ARBA00023136"/>
    </source>
</evidence>
<dbReference type="GO" id="GO:0016757">
    <property type="term" value="F:glycosyltransferase activity"/>
    <property type="evidence" value="ECO:0007669"/>
    <property type="project" value="UniProtKB-KW"/>
</dbReference>
<dbReference type="EMBL" id="CP021435">
    <property type="protein sequence ID" value="ATJ83924.1"/>
    <property type="molecule type" value="Genomic_DNA"/>
</dbReference>
<name>A0A291PAK3_9GAMM</name>
<proteinExistence type="predicted"/>